<sequence>MFRDALGRRIQKKIENSGDPNPTHRYHYEECRGDPEEHDGENPCCLASPCHHLTPGEELGTSSYSQIIDRRASRVSDGAK</sequence>
<feature type="compositionally biased region" description="Basic and acidic residues" evidence="1">
    <location>
        <begin position="68"/>
        <end position="80"/>
    </location>
</feature>
<proteinExistence type="predicted"/>
<dbReference type="AlphaFoldDB" id="X0Z2J8"/>
<evidence type="ECO:0000256" key="1">
    <source>
        <dbReference type="SAM" id="MobiDB-lite"/>
    </source>
</evidence>
<protein>
    <submittedName>
        <fullName evidence="2">Uncharacterized protein</fullName>
    </submittedName>
</protein>
<comment type="caution">
    <text evidence="2">The sequence shown here is derived from an EMBL/GenBank/DDBJ whole genome shotgun (WGS) entry which is preliminary data.</text>
</comment>
<reference evidence="2" key="1">
    <citation type="journal article" date="2014" name="Front. Microbiol.">
        <title>High frequency of phylogenetically diverse reductive dehalogenase-homologous genes in deep subseafloor sedimentary metagenomes.</title>
        <authorList>
            <person name="Kawai M."/>
            <person name="Futagami T."/>
            <person name="Toyoda A."/>
            <person name="Takaki Y."/>
            <person name="Nishi S."/>
            <person name="Hori S."/>
            <person name="Arai W."/>
            <person name="Tsubouchi T."/>
            <person name="Morono Y."/>
            <person name="Uchiyama I."/>
            <person name="Ito T."/>
            <person name="Fujiyama A."/>
            <person name="Inagaki F."/>
            <person name="Takami H."/>
        </authorList>
    </citation>
    <scope>NUCLEOTIDE SEQUENCE</scope>
    <source>
        <strain evidence="2">Expedition CK06-06</strain>
    </source>
</reference>
<organism evidence="2">
    <name type="scientific">marine sediment metagenome</name>
    <dbReference type="NCBI Taxonomy" id="412755"/>
    <lineage>
        <taxon>unclassified sequences</taxon>
        <taxon>metagenomes</taxon>
        <taxon>ecological metagenomes</taxon>
    </lineage>
</organism>
<gene>
    <name evidence="2" type="ORF">S01H4_14640</name>
</gene>
<feature type="region of interest" description="Disordered" evidence="1">
    <location>
        <begin position="56"/>
        <end position="80"/>
    </location>
</feature>
<name>X0Z2J8_9ZZZZ</name>
<evidence type="ECO:0000313" key="2">
    <source>
        <dbReference type="EMBL" id="GAG63189.1"/>
    </source>
</evidence>
<feature type="region of interest" description="Disordered" evidence="1">
    <location>
        <begin position="1"/>
        <end position="26"/>
    </location>
</feature>
<feature type="compositionally biased region" description="Basic and acidic residues" evidence="1">
    <location>
        <begin position="1"/>
        <end position="16"/>
    </location>
</feature>
<accession>X0Z2J8</accession>
<dbReference type="EMBL" id="BART01006417">
    <property type="protein sequence ID" value="GAG63189.1"/>
    <property type="molecule type" value="Genomic_DNA"/>
</dbReference>